<protein>
    <submittedName>
        <fullName evidence="1">Uncharacterized protein</fullName>
    </submittedName>
</protein>
<dbReference type="AlphaFoldDB" id="A0A1H8CYW8"/>
<organism evidence="1 2">
    <name type="scientific">Chryseobacterium taichungense</name>
    <dbReference type="NCBI Taxonomy" id="295069"/>
    <lineage>
        <taxon>Bacteria</taxon>
        <taxon>Pseudomonadati</taxon>
        <taxon>Bacteroidota</taxon>
        <taxon>Flavobacteriia</taxon>
        <taxon>Flavobacteriales</taxon>
        <taxon>Weeksellaceae</taxon>
        <taxon>Chryseobacterium group</taxon>
        <taxon>Chryseobacterium</taxon>
    </lineage>
</organism>
<evidence type="ECO:0000313" key="1">
    <source>
        <dbReference type="EMBL" id="SEN00122.1"/>
    </source>
</evidence>
<evidence type="ECO:0000313" key="2">
    <source>
        <dbReference type="Proteomes" id="UP000199450"/>
    </source>
</evidence>
<reference evidence="2" key="1">
    <citation type="submission" date="2016-10" db="EMBL/GenBank/DDBJ databases">
        <authorList>
            <person name="Varghese N."/>
            <person name="Submissions S."/>
        </authorList>
    </citation>
    <scope>NUCLEOTIDE SEQUENCE [LARGE SCALE GENOMIC DNA]</scope>
    <source>
        <strain evidence="2">DSM 17453</strain>
    </source>
</reference>
<proteinExistence type="predicted"/>
<dbReference type="STRING" id="295069.SAMN05421856_11117"/>
<name>A0A1H8CYW8_9FLAO</name>
<accession>A0A1H8CYW8</accession>
<dbReference type="EMBL" id="FOBV01000011">
    <property type="protein sequence ID" value="SEN00122.1"/>
    <property type="molecule type" value="Genomic_DNA"/>
</dbReference>
<gene>
    <name evidence="1" type="ORF">SAMN05421856_11117</name>
</gene>
<keyword evidence="2" id="KW-1185">Reference proteome</keyword>
<dbReference type="Proteomes" id="UP000199450">
    <property type="component" value="Unassembled WGS sequence"/>
</dbReference>
<sequence>MSEWSIVNFLKLTIDNKVDSLQNRLTFKIGKKNNISPSEETHFYRHYKREFPES</sequence>